<accession>A0A1G6A5R5</accession>
<dbReference type="Proteomes" id="UP000199071">
    <property type="component" value="Unassembled WGS sequence"/>
</dbReference>
<dbReference type="CDD" id="cd01392">
    <property type="entry name" value="HTH_LacI"/>
    <property type="match status" value="1"/>
</dbReference>
<keyword evidence="1" id="KW-0805">Transcription regulation</keyword>
<proteinExistence type="predicted"/>
<dbReference type="SUPFAM" id="SSF53822">
    <property type="entry name" value="Periplasmic binding protein-like I"/>
    <property type="match status" value="1"/>
</dbReference>
<feature type="domain" description="HTH lacI-type" evidence="4">
    <location>
        <begin position="6"/>
        <end position="60"/>
    </location>
</feature>
<dbReference type="SUPFAM" id="SSF47413">
    <property type="entry name" value="lambda repressor-like DNA-binding domains"/>
    <property type="match status" value="1"/>
</dbReference>
<dbReference type="Gene3D" id="1.10.260.40">
    <property type="entry name" value="lambda repressor-like DNA-binding domains"/>
    <property type="match status" value="1"/>
</dbReference>
<dbReference type="Pfam" id="PF00356">
    <property type="entry name" value="LacI"/>
    <property type="match status" value="1"/>
</dbReference>
<dbReference type="CDD" id="cd06267">
    <property type="entry name" value="PBP1_LacI_sugar_binding-like"/>
    <property type="match status" value="1"/>
</dbReference>
<dbReference type="InterPro" id="IPR046335">
    <property type="entry name" value="LacI/GalR-like_sensor"/>
</dbReference>
<dbReference type="GO" id="GO:0003700">
    <property type="term" value="F:DNA-binding transcription factor activity"/>
    <property type="evidence" value="ECO:0007669"/>
    <property type="project" value="TreeGrafter"/>
</dbReference>
<dbReference type="InterPro" id="IPR000843">
    <property type="entry name" value="HTH_LacI"/>
</dbReference>
<keyword evidence="2" id="KW-0238">DNA-binding</keyword>
<sequence length="335" mass="35746">MAKPPVRLKDIAEATGFSANTVSLALRGSPRLPVETRERVLEVAERLNYFPNHVARSLVSGATRTIGLLMTDIMNPTLTLAARTIERELSRAGYGMMFAASDASVESEKRAIGLFLSYRVDGMLIYPASHNTYAHISAVADAGIPVLMLVELPGSGFDTVAIDDRAGAFKAVSHLCKAGHRHIAMLDGGKAHGNLDKMKGAQKAIRAARLPKGALSLFEPGGHSLADGSAIMAEVMATDPRPTALFASTDSLAIGALHWCRENGVSVPRDLAVIGYDNTEMAAYGASPLSTVNYAADEISRLGVDRILRRIAQREDAADPETTLIEPDLIIRGTT</sequence>
<keyword evidence="3" id="KW-0804">Transcription</keyword>
<organism evidence="5 6">
    <name type="scientific">Bauldia litoralis</name>
    <dbReference type="NCBI Taxonomy" id="665467"/>
    <lineage>
        <taxon>Bacteria</taxon>
        <taxon>Pseudomonadati</taxon>
        <taxon>Pseudomonadota</taxon>
        <taxon>Alphaproteobacteria</taxon>
        <taxon>Hyphomicrobiales</taxon>
        <taxon>Kaistiaceae</taxon>
        <taxon>Bauldia</taxon>
    </lineage>
</organism>
<dbReference type="GO" id="GO:0000976">
    <property type="term" value="F:transcription cis-regulatory region binding"/>
    <property type="evidence" value="ECO:0007669"/>
    <property type="project" value="TreeGrafter"/>
</dbReference>
<dbReference type="Pfam" id="PF13377">
    <property type="entry name" value="Peripla_BP_3"/>
    <property type="match status" value="1"/>
</dbReference>
<dbReference type="PANTHER" id="PTHR30146:SF109">
    <property type="entry name" value="HTH-TYPE TRANSCRIPTIONAL REGULATOR GALS"/>
    <property type="match status" value="1"/>
</dbReference>
<dbReference type="PROSITE" id="PS50932">
    <property type="entry name" value="HTH_LACI_2"/>
    <property type="match status" value="1"/>
</dbReference>
<reference evidence="5 6" key="1">
    <citation type="submission" date="2016-10" db="EMBL/GenBank/DDBJ databases">
        <authorList>
            <person name="de Groot N.N."/>
        </authorList>
    </citation>
    <scope>NUCLEOTIDE SEQUENCE [LARGE SCALE GENOMIC DNA]</scope>
    <source>
        <strain evidence="5 6">ATCC 35022</strain>
    </source>
</reference>
<dbReference type="EMBL" id="FMXQ01000001">
    <property type="protein sequence ID" value="SDB03791.1"/>
    <property type="molecule type" value="Genomic_DNA"/>
</dbReference>
<evidence type="ECO:0000259" key="4">
    <source>
        <dbReference type="PROSITE" id="PS50932"/>
    </source>
</evidence>
<evidence type="ECO:0000256" key="3">
    <source>
        <dbReference type="ARBA" id="ARBA00023163"/>
    </source>
</evidence>
<dbReference type="InterPro" id="IPR010982">
    <property type="entry name" value="Lambda_DNA-bd_dom_sf"/>
</dbReference>
<dbReference type="InterPro" id="IPR028082">
    <property type="entry name" value="Peripla_BP_I"/>
</dbReference>
<name>A0A1G6A5R5_9HYPH</name>
<dbReference type="RefSeq" id="WP_090874358.1">
    <property type="nucleotide sequence ID" value="NZ_FMXQ01000001.1"/>
</dbReference>
<dbReference type="OrthoDB" id="7946617at2"/>
<keyword evidence="6" id="KW-1185">Reference proteome</keyword>
<dbReference type="STRING" id="665467.SAMN02982931_00210"/>
<dbReference type="AlphaFoldDB" id="A0A1G6A5R5"/>
<evidence type="ECO:0000256" key="2">
    <source>
        <dbReference type="ARBA" id="ARBA00023125"/>
    </source>
</evidence>
<evidence type="ECO:0000256" key="1">
    <source>
        <dbReference type="ARBA" id="ARBA00023015"/>
    </source>
</evidence>
<dbReference type="PANTHER" id="PTHR30146">
    <property type="entry name" value="LACI-RELATED TRANSCRIPTIONAL REPRESSOR"/>
    <property type="match status" value="1"/>
</dbReference>
<evidence type="ECO:0000313" key="6">
    <source>
        <dbReference type="Proteomes" id="UP000199071"/>
    </source>
</evidence>
<dbReference type="SMART" id="SM00354">
    <property type="entry name" value="HTH_LACI"/>
    <property type="match status" value="1"/>
</dbReference>
<protein>
    <submittedName>
        <fullName evidence="5">Transcriptional regulator, LacI family</fullName>
    </submittedName>
</protein>
<evidence type="ECO:0000313" key="5">
    <source>
        <dbReference type="EMBL" id="SDB03791.1"/>
    </source>
</evidence>
<dbReference type="Gene3D" id="3.40.50.2300">
    <property type="match status" value="2"/>
</dbReference>
<gene>
    <name evidence="5" type="ORF">SAMN02982931_00210</name>
</gene>